<evidence type="ECO:0000313" key="2">
    <source>
        <dbReference type="Proteomes" id="UP000657918"/>
    </source>
</evidence>
<dbReference type="EMBL" id="JADGMS010000015">
    <property type="protein sequence ID" value="KAF9667556.1"/>
    <property type="molecule type" value="Genomic_DNA"/>
</dbReference>
<reference evidence="1 2" key="1">
    <citation type="submission" date="2020-10" db="EMBL/GenBank/DDBJ databases">
        <title>Plant Genome Project.</title>
        <authorList>
            <person name="Zhang R.-G."/>
        </authorList>
    </citation>
    <scope>NUCLEOTIDE SEQUENCE [LARGE SCALE GENOMIC DNA]</scope>
    <source>
        <strain evidence="1">FAFU-HL-1</strain>
        <tissue evidence="1">Leaf</tissue>
    </source>
</reference>
<protein>
    <submittedName>
        <fullName evidence="1">Uncharacterized protein</fullName>
    </submittedName>
</protein>
<dbReference type="Proteomes" id="UP000657918">
    <property type="component" value="Unassembled WGS sequence"/>
</dbReference>
<evidence type="ECO:0000313" key="1">
    <source>
        <dbReference type="EMBL" id="KAF9667556.1"/>
    </source>
</evidence>
<dbReference type="AlphaFoldDB" id="A0A835JDU4"/>
<name>A0A835JDU4_9ROSI</name>
<proteinExistence type="predicted"/>
<sequence>METEGLLVKKSPSCKGLRHGLHDLQQRLWLVGLVVAYDSAYNFMEVVGKRISWWKTFFNEWDFSEVPSPFKKRRELLSINNFSRNANDSCADSMAFSFSSPSFHAAVKNGDLLVNRVVLKKKGAFIEYIFFQVLILHSFKLQSPFNPCAEQARVRSNQLHRSHNILQELCVNSIGIPVAYEMKRVLFVSHDENQWLKSVDELVSNLKARAMTSSTGPCLHQATNQGASADADCLKWRLFDADGVLTLPITSY</sequence>
<keyword evidence="2" id="KW-1185">Reference proteome</keyword>
<organism evidence="1 2">
    <name type="scientific">Salix dunnii</name>
    <dbReference type="NCBI Taxonomy" id="1413687"/>
    <lineage>
        <taxon>Eukaryota</taxon>
        <taxon>Viridiplantae</taxon>
        <taxon>Streptophyta</taxon>
        <taxon>Embryophyta</taxon>
        <taxon>Tracheophyta</taxon>
        <taxon>Spermatophyta</taxon>
        <taxon>Magnoliopsida</taxon>
        <taxon>eudicotyledons</taxon>
        <taxon>Gunneridae</taxon>
        <taxon>Pentapetalae</taxon>
        <taxon>rosids</taxon>
        <taxon>fabids</taxon>
        <taxon>Malpighiales</taxon>
        <taxon>Salicaceae</taxon>
        <taxon>Saliceae</taxon>
        <taxon>Salix</taxon>
    </lineage>
</organism>
<comment type="caution">
    <text evidence="1">The sequence shown here is derived from an EMBL/GenBank/DDBJ whole genome shotgun (WGS) entry which is preliminary data.</text>
</comment>
<accession>A0A835JDU4</accession>
<gene>
    <name evidence="1" type="ORF">SADUNF_Sadunf15G0035600</name>
</gene>